<dbReference type="SMART" id="SM00065">
    <property type="entry name" value="GAF"/>
    <property type="match status" value="1"/>
</dbReference>
<evidence type="ECO:0000313" key="15">
    <source>
        <dbReference type="EMBL" id="RVU35860.1"/>
    </source>
</evidence>
<dbReference type="InterPro" id="IPR036618">
    <property type="entry name" value="PtsI_HPr-bd_sf"/>
</dbReference>
<evidence type="ECO:0000256" key="12">
    <source>
        <dbReference type="ARBA" id="ARBA00022777"/>
    </source>
</evidence>
<proteinExistence type="inferred from homology"/>
<evidence type="ECO:0000256" key="11">
    <source>
        <dbReference type="ARBA" id="ARBA00022723"/>
    </source>
</evidence>
<comment type="catalytic activity">
    <reaction evidence="1">
        <text>L-histidyl-[protein] + phosphoenolpyruvate = N(pros)-phospho-L-histidyl-[protein] + pyruvate</text>
        <dbReference type="Rhea" id="RHEA:23880"/>
        <dbReference type="Rhea" id="RHEA-COMP:9745"/>
        <dbReference type="Rhea" id="RHEA-COMP:9746"/>
        <dbReference type="ChEBI" id="CHEBI:15361"/>
        <dbReference type="ChEBI" id="CHEBI:29979"/>
        <dbReference type="ChEBI" id="CHEBI:58702"/>
        <dbReference type="ChEBI" id="CHEBI:64837"/>
        <dbReference type="EC" id="2.7.3.9"/>
    </reaction>
</comment>
<evidence type="ECO:0000256" key="2">
    <source>
        <dbReference type="ARBA" id="ARBA00001946"/>
    </source>
</evidence>
<dbReference type="InterPro" id="IPR029016">
    <property type="entry name" value="GAF-like_dom_sf"/>
</dbReference>
<keyword evidence="16" id="KW-1185">Reference proteome</keyword>
<dbReference type="EC" id="2.7.3.9" evidence="5"/>
<evidence type="ECO:0000256" key="9">
    <source>
        <dbReference type="ARBA" id="ARBA00022679"/>
    </source>
</evidence>
<dbReference type="OrthoDB" id="9765468at2"/>
<dbReference type="EMBL" id="SADE01000002">
    <property type="protein sequence ID" value="RVU35860.1"/>
    <property type="molecule type" value="Genomic_DNA"/>
</dbReference>
<name>A0A3S2VPF9_9PROT</name>
<evidence type="ECO:0000256" key="8">
    <source>
        <dbReference type="ARBA" id="ARBA00022597"/>
    </source>
</evidence>
<dbReference type="InterPro" id="IPR008279">
    <property type="entry name" value="PEP-util_enz_mobile_dom"/>
</dbReference>
<accession>A0A3S2VPF9</accession>
<dbReference type="InterPro" id="IPR000121">
    <property type="entry name" value="PEP_util_C"/>
</dbReference>
<evidence type="ECO:0000256" key="13">
    <source>
        <dbReference type="ARBA" id="ARBA00022842"/>
    </source>
</evidence>
<dbReference type="SUPFAM" id="SSF52009">
    <property type="entry name" value="Phosphohistidine domain"/>
    <property type="match status" value="1"/>
</dbReference>
<keyword evidence="10" id="KW-0598">Phosphotransferase system</keyword>
<dbReference type="GO" id="GO:0009401">
    <property type="term" value="P:phosphoenolpyruvate-dependent sugar phosphotransferase system"/>
    <property type="evidence" value="ECO:0007669"/>
    <property type="project" value="UniProtKB-KW"/>
</dbReference>
<feature type="domain" description="GAF" evidence="14">
    <location>
        <begin position="26"/>
        <end position="172"/>
    </location>
</feature>
<dbReference type="InterPro" id="IPR023151">
    <property type="entry name" value="PEP_util_CS"/>
</dbReference>
<evidence type="ECO:0000256" key="3">
    <source>
        <dbReference type="ARBA" id="ARBA00004496"/>
    </source>
</evidence>
<comment type="caution">
    <text evidence="15">The sequence shown here is derived from an EMBL/GenBank/DDBJ whole genome shotgun (WGS) entry which is preliminary data.</text>
</comment>
<gene>
    <name evidence="15" type="primary">ptsP</name>
    <name evidence="15" type="ORF">EOI86_11385</name>
</gene>
<keyword evidence="7" id="KW-0963">Cytoplasm</keyword>
<dbReference type="AlphaFoldDB" id="A0A3S2VPF9"/>
<dbReference type="GO" id="GO:0005737">
    <property type="term" value="C:cytoplasm"/>
    <property type="evidence" value="ECO:0007669"/>
    <property type="project" value="UniProtKB-SubCell"/>
</dbReference>
<keyword evidence="13" id="KW-0460">Magnesium</keyword>
<dbReference type="PANTHER" id="PTHR46244:SF6">
    <property type="entry name" value="PHOSPHOENOLPYRUVATE-PROTEIN PHOSPHOTRANSFERASE"/>
    <property type="match status" value="1"/>
</dbReference>
<evidence type="ECO:0000256" key="6">
    <source>
        <dbReference type="ARBA" id="ARBA00022448"/>
    </source>
</evidence>
<keyword evidence="15" id="KW-0670">Pyruvate</keyword>
<dbReference type="Gene3D" id="3.30.450.40">
    <property type="match status" value="1"/>
</dbReference>
<keyword evidence="9 15" id="KW-0808">Transferase</keyword>
<dbReference type="PRINTS" id="PR01736">
    <property type="entry name" value="PHPHTRNFRASE"/>
</dbReference>
<reference evidence="16" key="1">
    <citation type="submission" date="2019-01" db="EMBL/GenBank/DDBJ databases">
        <title>Gri0909 isolated from a small marine red alga.</title>
        <authorList>
            <person name="Kim J."/>
            <person name="Jeong S.E."/>
            <person name="Jeon C.O."/>
        </authorList>
    </citation>
    <scope>NUCLEOTIDE SEQUENCE [LARGE SCALE GENOMIC DNA]</scope>
    <source>
        <strain evidence="16">Gri0909</strain>
    </source>
</reference>
<dbReference type="InterPro" id="IPR003018">
    <property type="entry name" value="GAF"/>
</dbReference>
<dbReference type="Pfam" id="PF00391">
    <property type="entry name" value="PEP-utilizers"/>
    <property type="match status" value="1"/>
</dbReference>
<dbReference type="InterPro" id="IPR050499">
    <property type="entry name" value="PEP-utilizing_PTS_enzyme"/>
</dbReference>
<dbReference type="InterPro" id="IPR015813">
    <property type="entry name" value="Pyrv/PenolPyrv_kinase-like_dom"/>
</dbReference>
<dbReference type="SUPFAM" id="SSF55781">
    <property type="entry name" value="GAF domain-like"/>
    <property type="match status" value="1"/>
</dbReference>
<comment type="cofactor">
    <cofactor evidence="2">
        <name>Mg(2+)</name>
        <dbReference type="ChEBI" id="CHEBI:18420"/>
    </cofactor>
</comment>
<evidence type="ECO:0000256" key="5">
    <source>
        <dbReference type="ARBA" id="ARBA00012232"/>
    </source>
</evidence>
<dbReference type="NCBIfam" id="TIGR01417">
    <property type="entry name" value="PTS_I_fam"/>
    <property type="match status" value="1"/>
</dbReference>
<evidence type="ECO:0000256" key="4">
    <source>
        <dbReference type="ARBA" id="ARBA00007837"/>
    </source>
</evidence>
<sequence length="755" mass="82995">MAQRATWAGSRLLLRRLRDVMAGSGSAQERLDLIAQIIARDMVAEVCSIYVRRAGEVIELFATEGLHPDAVHKIRFRFGEGIVGVVAASARPIALAEAQKHPNFAYRPETGEEIYQSMLGVPILRGGRVLGVLAIQNRTQREYAEEEVETLETVGMVIAEMLATGEVISAQEQQPVDGLALKPLRLEGIRISPGLALGNAVLHQPSITITDPIAEDEDAELERIDEAMSEMHSALDLLIARFDGETASDHLDILRTFRMVAEDRGWIRRIREAIGTGLTAEAAVARVQNDTRARMAVVQDPYIRERLADFEELTNRLQQHLSGDMGPSGVELPDNAILVARQLGPAELLDYDHTKLRGVVLEEGSVVSHVAIVARALDIPVVGRVRGCVSRIEPLDRIVVDGQNGVCFIRPGEDFQRVFSESMDLYAEQRAAYMRDRSKPSVTLDGVDIDLFINAGLLIDVPHLEESGAVGIGLYRTEVPFMVRSGFPNVDEQQKLYQNILDQAGDKQVVFRTLDIGGDKIPSYVRESEEENPALGWRALRIGLDRPYMLRQQLRALIGAASGRPLHVMFPMVAEVSEFDAARAVMDLELKRAAEKGVDLPSQISVGTMLEVPALLFQLPTLLSRVDFVSVGSNDLQQFLFASDRGNPKLDGRYDPLAPGMLRMLKTVVDACAEADVPLALCGEMAGSPLEALALIGLGFRRLSMNASSVGPVRAMVRSVQCENLTGFIESIMNSHHHSLRSYLASYAKDHKVQT</sequence>
<dbReference type="SUPFAM" id="SSF47831">
    <property type="entry name" value="Enzyme I of the PEP:sugar phosphotransferase system HPr-binding (sub)domain"/>
    <property type="match status" value="1"/>
</dbReference>
<dbReference type="SUPFAM" id="SSF51621">
    <property type="entry name" value="Phosphoenolpyruvate/pyruvate domain"/>
    <property type="match status" value="1"/>
</dbReference>
<dbReference type="Gene3D" id="3.20.20.60">
    <property type="entry name" value="Phosphoenolpyruvate-binding domains"/>
    <property type="match status" value="1"/>
</dbReference>
<evidence type="ECO:0000256" key="10">
    <source>
        <dbReference type="ARBA" id="ARBA00022683"/>
    </source>
</evidence>
<dbReference type="Pfam" id="PF02896">
    <property type="entry name" value="PEP-utilizers_C"/>
    <property type="match status" value="1"/>
</dbReference>
<keyword evidence="12" id="KW-0418">Kinase</keyword>
<dbReference type="GO" id="GO:0008965">
    <property type="term" value="F:phosphoenolpyruvate-protein phosphotransferase activity"/>
    <property type="evidence" value="ECO:0007669"/>
    <property type="project" value="UniProtKB-EC"/>
</dbReference>
<dbReference type="PANTHER" id="PTHR46244">
    <property type="entry name" value="PHOSPHOENOLPYRUVATE-PROTEIN PHOSPHOTRANSFERASE"/>
    <property type="match status" value="1"/>
</dbReference>
<dbReference type="PROSITE" id="PS00742">
    <property type="entry name" value="PEP_ENZYMES_2"/>
    <property type="match status" value="1"/>
</dbReference>
<comment type="subcellular location">
    <subcellularLocation>
        <location evidence="3">Cytoplasm</location>
    </subcellularLocation>
</comment>
<dbReference type="GO" id="GO:0016301">
    <property type="term" value="F:kinase activity"/>
    <property type="evidence" value="ECO:0007669"/>
    <property type="project" value="UniProtKB-KW"/>
</dbReference>
<keyword evidence="8" id="KW-0762">Sugar transport</keyword>
<evidence type="ECO:0000313" key="16">
    <source>
        <dbReference type="Proteomes" id="UP000287447"/>
    </source>
</evidence>
<dbReference type="InterPro" id="IPR036637">
    <property type="entry name" value="Phosphohistidine_dom_sf"/>
</dbReference>
<keyword evidence="11" id="KW-0479">Metal-binding</keyword>
<keyword evidence="6" id="KW-0813">Transport</keyword>
<dbReference type="InterPro" id="IPR008731">
    <property type="entry name" value="PTS_EIN"/>
</dbReference>
<dbReference type="Gene3D" id="3.50.30.10">
    <property type="entry name" value="Phosphohistidine domain"/>
    <property type="match status" value="1"/>
</dbReference>
<evidence type="ECO:0000256" key="7">
    <source>
        <dbReference type="ARBA" id="ARBA00022490"/>
    </source>
</evidence>
<evidence type="ECO:0000259" key="14">
    <source>
        <dbReference type="SMART" id="SM00065"/>
    </source>
</evidence>
<dbReference type="GO" id="GO:0046872">
    <property type="term" value="F:metal ion binding"/>
    <property type="evidence" value="ECO:0007669"/>
    <property type="project" value="UniProtKB-KW"/>
</dbReference>
<dbReference type="InterPro" id="IPR006318">
    <property type="entry name" value="PTS_EI-like"/>
</dbReference>
<dbReference type="Pfam" id="PF01590">
    <property type="entry name" value="GAF"/>
    <property type="match status" value="1"/>
</dbReference>
<dbReference type="Pfam" id="PF05524">
    <property type="entry name" value="PEP-utilisers_N"/>
    <property type="match status" value="1"/>
</dbReference>
<dbReference type="InterPro" id="IPR040442">
    <property type="entry name" value="Pyrv_kinase-like_dom_sf"/>
</dbReference>
<dbReference type="Proteomes" id="UP000287447">
    <property type="component" value="Unassembled WGS sequence"/>
</dbReference>
<protein>
    <recommendedName>
        <fullName evidence="5">phosphoenolpyruvate--protein phosphotransferase</fullName>
        <ecNumber evidence="5">2.7.3.9</ecNumber>
    </recommendedName>
</protein>
<dbReference type="RefSeq" id="WP_127765337.1">
    <property type="nucleotide sequence ID" value="NZ_SADE01000002.1"/>
</dbReference>
<comment type="similarity">
    <text evidence="4">Belongs to the PEP-utilizing enzyme family.</text>
</comment>
<dbReference type="Gene3D" id="1.10.274.10">
    <property type="entry name" value="PtsI, HPr-binding domain"/>
    <property type="match status" value="1"/>
</dbReference>
<organism evidence="15 16">
    <name type="scientific">Hwanghaeella grinnelliae</name>
    <dbReference type="NCBI Taxonomy" id="2500179"/>
    <lineage>
        <taxon>Bacteria</taxon>
        <taxon>Pseudomonadati</taxon>
        <taxon>Pseudomonadota</taxon>
        <taxon>Alphaproteobacteria</taxon>
        <taxon>Rhodospirillales</taxon>
        <taxon>Rhodospirillaceae</taxon>
        <taxon>Hwanghaeella</taxon>
    </lineage>
</organism>
<evidence type="ECO:0000256" key="1">
    <source>
        <dbReference type="ARBA" id="ARBA00000683"/>
    </source>
</evidence>